<evidence type="ECO:0000256" key="3">
    <source>
        <dbReference type="ARBA" id="ARBA00022628"/>
    </source>
</evidence>
<gene>
    <name evidence="7" type="ORF">EBB45_01445</name>
</gene>
<dbReference type="EMBL" id="RRCT01000001">
    <property type="protein sequence ID" value="RQW76239.1"/>
    <property type="molecule type" value="Genomic_DNA"/>
</dbReference>
<evidence type="ECO:0000256" key="2">
    <source>
        <dbReference type="ARBA" id="ARBA00008465"/>
    </source>
</evidence>
<dbReference type="GO" id="GO:0016866">
    <property type="term" value="F:intramolecular transferase activity"/>
    <property type="evidence" value="ECO:0007669"/>
    <property type="project" value="InterPro"/>
</dbReference>
<dbReference type="OrthoDB" id="9762378at2"/>
<accession>A0A3N9UJP8</accession>
<dbReference type="InterPro" id="IPR006099">
    <property type="entry name" value="MeMalonylCoA_mutase_a/b_cat"/>
</dbReference>
<evidence type="ECO:0000313" key="7">
    <source>
        <dbReference type="EMBL" id="RQW76239.1"/>
    </source>
</evidence>
<comment type="similarity">
    <text evidence="2">Belongs to the methylmalonyl-CoA mutase family.</text>
</comment>
<dbReference type="SUPFAM" id="SSF51703">
    <property type="entry name" value="Cobalamin (vitamin B12)-dependent enzymes"/>
    <property type="match status" value="1"/>
</dbReference>
<evidence type="ECO:0000256" key="4">
    <source>
        <dbReference type="ARBA" id="ARBA00023235"/>
    </source>
</evidence>
<keyword evidence="5" id="KW-0170">Cobalt</keyword>
<dbReference type="PANTHER" id="PTHR48101">
    <property type="entry name" value="METHYLMALONYL-COA MUTASE, MITOCHONDRIAL-RELATED"/>
    <property type="match status" value="1"/>
</dbReference>
<organism evidence="7 8">
    <name type="scientific">Lysinibacillus composti</name>
    <dbReference type="NCBI Taxonomy" id="720633"/>
    <lineage>
        <taxon>Bacteria</taxon>
        <taxon>Bacillati</taxon>
        <taxon>Bacillota</taxon>
        <taxon>Bacilli</taxon>
        <taxon>Bacillales</taxon>
        <taxon>Bacillaceae</taxon>
        <taxon>Lysinibacillus</taxon>
    </lineage>
</organism>
<dbReference type="Pfam" id="PF01642">
    <property type="entry name" value="MM_CoA_mutase"/>
    <property type="match status" value="1"/>
</dbReference>
<feature type="domain" description="Methylmalonyl-CoA mutase alpha/beta chain catalytic" evidence="6">
    <location>
        <begin position="171"/>
        <end position="416"/>
    </location>
</feature>
<proteinExistence type="inferred from homology"/>
<evidence type="ECO:0000256" key="5">
    <source>
        <dbReference type="ARBA" id="ARBA00023285"/>
    </source>
</evidence>
<comment type="caution">
    <text evidence="7">The sequence shown here is derived from an EMBL/GenBank/DDBJ whole genome shotgun (WGS) entry which is preliminary data.</text>
</comment>
<comment type="cofactor">
    <cofactor evidence="1">
        <name>adenosylcob(III)alamin</name>
        <dbReference type="ChEBI" id="CHEBI:18408"/>
    </cofactor>
</comment>
<reference evidence="7 8" key="1">
    <citation type="journal article" date="2013" name="J. Microbiol.">
        <title>Lysinibacillus chungkukjangi sp. nov., isolated from Chungkukjang, Korean fermented soybean food.</title>
        <authorList>
            <person name="Kim S.J."/>
            <person name="Jang Y.H."/>
            <person name="Hamada M."/>
            <person name="Ahn J.H."/>
            <person name="Weon H.Y."/>
            <person name="Suzuki K."/>
            <person name="Whang K.S."/>
            <person name="Kwon S.W."/>
        </authorList>
    </citation>
    <scope>NUCLEOTIDE SEQUENCE [LARGE SCALE GENOMIC DNA]</scope>
    <source>
        <strain evidence="7 8">MCCC 1A12701</strain>
    </source>
</reference>
<keyword evidence="4" id="KW-0413">Isomerase</keyword>
<name>A0A3N9UJP8_9BACI</name>
<dbReference type="Proteomes" id="UP000274033">
    <property type="component" value="Unassembled WGS sequence"/>
</dbReference>
<evidence type="ECO:0000313" key="8">
    <source>
        <dbReference type="Proteomes" id="UP000274033"/>
    </source>
</evidence>
<evidence type="ECO:0000259" key="6">
    <source>
        <dbReference type="Pfam" id="PF01642"/>
    </source>
</evidence>
<keyword evidence="8" id="KW-1185">Reference proteome</keyword>
<dbReference type="AlphaFoldDB" id="A0A3N9UJP8"/>
<sequence length="567" mass="63632">MMPNMKTIEFPIVNFDEWKEQAIKALKGRPFESLFTQTLEGITLNPLYTKEMLVEQIGDQLEKQIATVRTMQETNNFQPAQQIFGETAEQFFENLQDSVNKGNKVLTIDSRVTFGWDEDHLFKLAQYLTVNSFKLIVKKQNDPILGVFNLIAKEERADVKGYVVSEESITLDEYPNIRTLVANTTPYHYEGANAIQELALVLAIASKLSKQEESFNSFINKFFVNFAVDTQFFSEIAKLRAFRVLWKAFITAYGEEQNIAVPIVAETSLRSFSKLDAYVNLLRAGNEAFAALIGGADVFTVHPHDVLIKPTDKSIRIARNVVLVQKEESNVQNVLDPSGGSYFIESLTAEYVEKAWSLFLEIEDAGGIDQYNQANKLGSLIEEVNTQRLQAVKTRKHSLIGTNIYADPQDELPSETNPLFSDVKRLAIPFENLRKQYSESKPIIGILTFGKLKDFKPRADFVKGFFATAGIVPSQSGEIESIEAAIEWLNNTDASYVVLAAKDEDTKSIVPALLNAKRNGLLLDVAGKYKEQEAEWKSTGLNGFIFAGQDIVEKLGTLAESLKEVQR</sequence>
<dbReference type="Gene3D" id="3.20.20.240">
    <property type="entry name" value="Methylmalonyl-CoA mutase"/>
    <property type="match status" value="2"/>
</dbReference>
<dbReference type="SUPFAM" id="SSF52242">
    <property type="entry name" value="Cobalamin (vitamin B12)-binding domain"/>
    <property type="match status" value="1"/>
</dbReference>
<dbReference type="GO" id="GO:0031419">
    <property type="term" value="F:cobalamin binding"/>
    <property type="evidence" value="ECO:0007669"/>
    <property type="project" value="UniProtKB-KW"/>
</dbReference>
<dbReference type="InterPro" id="IPR036724">
    <property type="entry name" value="Cobalamin-bd_sf"/>
</dbReference>
<keyword evidence="3" id="KW-0846">Cobalamin</keyword>
<evidence type="ECO:0000256" key="1">
    <source>
        <dbReference type="ARBA" id="ARBA00001922"/>
    </source>
</evidence>
<dbReference type="Gene3D" id="3.40.50.280">
    <property type="entry name" value="Cobalamin-binding domain"/>
    <property type="match status" value="1"/>
</dbReference>
<protein>
    <submittedName>
        <fullName evidence="7">Methylmalonyl-CoA mutase</fullName>
    </submittedName>
</protein>
<dbReference type="GO" id="GO:0046872">
    <property type="term" value="F:metal ion binding"/>
    <property type="evidence" value="ECO:0007669"/>
    <property type="project" value="InterPro"/>
</dbReference>
<dbReference type="InterPro" id="IPR016176">
    <property type="entry name" value="Cbl-dep_enz_cat"/>
</dbReference>